<evidence type="ECO:0000313" key="2">
    <source>
        <dbReference type="Proteomes" id="UP000814140"/>
    </source>
</evidence>
<organism evidence="1 2">
    <name type="scientific">Artomyces pyxidatus</name>
    <dbReference type="NCBI Taxonomy" id="48021"/>
    <lineage>
        <taxon>Eukaryota</taxon>
        <taxon>Fungi</taxon>
        <taxon>Dikarya</taxon>
        <taxon>Basidiomycota</taxon>
        <taxon>Agaricomycotina</taxon>
        <taxon>Agaricomycetes</taxon>
        <taxon>Russulales</taxon>
        <taxon>Auriscalpiaceae</taxon>
        <taxon>Artomyces</taxon>
    </lineage>
</organism>
<name>A0ACB8TF80_9AGAM</name>
<evidence type="ECO:0000313" key="1">
    <source>
        <dbReference type="EMBL" id="KAI0067070.1"/>
    </source>
</evidence>
<reference evidence="1" key="2">
    <citation type="journal article" date="2022" name="New Phytol.">
        <title>Evolutionary transition to the ectomycorrhizal habit in the genomes of a hyperdiverse lineage of mushroom-forming fungi.</title>
        <authorList>
            <person name="Looney B."/>
            <person name="Miyauchi S."/>
            <person name="Morin E."/>
            <person name="Drula E."/>
            <person name="Courty P.E."/>
            <person name="Kohler A."/>
            <person name="Kuo A."/>
            <person name="LaButti K."/>
            <person name="Pangilinan J."/>
            <person name="Lipzen A."/>
            <person name="Riley R."/>
            <person name="Andreopoulos W."/>
            <person name="He G."/>
            <person name="Johnson J."/>
            <person name="Nolan M."/>
            <person name="Tritt A."/>
            <person name="Barry K.W."/>
            <person name="Grigoriev I.V."/>
            <person name="Nagy L.G."/>
            <person name="Hibbett D."/>
            <person name="Henrissat B."/>
            <person name="Matheny P.B."/>
            <person name="Labbe J."/>
            <person name="Martin F.M."/>
        </authorList>
    </citation>
    <scope>NUCLEOTIDE SEQUENCE</scope>
    <source>
        <strain evidence="1">HHB10654</strain>
    </source>
</reference>
<gene>
    <name evidence="1" type="ORF">BV25DRAFT_1820238</name>
</gene>
<comment type="caution">
    <text evidence="1">The sequence shown here is derived from an EMBL/GenBank/DDBJ whole genome shotgun (WGS) entry which is preliminary data.</text>
</comment>
<dbReference type="Proteomes" id="UP000814140">
    <property type="component" value="Unassembled WGS sequence"/>
</dbReference>
<keyword evidence="2" id="KW-1185">Reference proteome</keyword>
<protein>
    <submittedName>
        <fullName evidence="1">Uncharacterized protein</fullName>
    </submittedName>
</protein>
<reference evidence="1" key="1">
    <citation type="submission" date="2021-03" db="EMBL/GenBank/DDBJ databases">
        <authorList>
            <consortium name="DOE Joint Genome Institute"/>
            <person name="Ahrendt S."/>
            <person name="Looney B.P."/>
            <person name="Miyauchi S."/>
            <person name="Morin E."/>
            <person name="Drula E."/>
            <person name="Courty P.E."/>
            <person name="Chicoki N."/>
            <person name="Fauchery L."/>
            <person name="Kohler A."/>
            <person name="Kuo A."/>
            <person name="Labutti K."/>
            <person name="Pangilinan J."/>
            <person name="Lipzen A."/>
            <person name="Riley R."/>
            <person name="Andreopoulos W."/>
            <person name="He G."/>
            <person name="Johnson J."/>
            <person name="Barry K.W."/>
            <person name="Grigoriev I.V."/>
            <person name="Nagy L."/>
            <person name="Hibbett D."/>
            <person name="Henrissat B."/>
            <person name="Matheny P.B."/>
            <person name="Labbe J."/>
            <person name="Martin F."/>
        </authorList>
    </citation>
    <scope>NUCLEOTIDE SEQUENCE</scope>
    <source>
        <strain evidence="1">HHB10654</strain>
    </source>
</reference>
<proteinExistence type="predicted"/>
<dbReference type="EMBL" id="MU277191">
    <property type="protein sequence ID" value="KAI0067070.1"/>
    <property type="molecule type" value="Genomic_DNA"/>
</dbReference>
<accession>A0ACB8TF80</accession>
<sequence>MTTIPGNFVVPVSILRGFVQTPSKTVMPSFETASSSSSPVLASISTASSSHSAPATATQPPVQASPPLPPVLPSASPFTRSLEAENDRLQQALHVVSLELRNTRDEVVKLRSQATEALEQQKADRSRLAVSQTQNASVR</sequence>